<evidence type="ECO:0000313" key="2">
    <source>
        <dbReference type="Proteomes" id="UP001367771"/>
    </source>
</evidence>
<comment type="caution">
    <text evidence="1">The sequence shown here is derived from an EMBL/GenBank/DDBJ whole genome shotgun (WGS) entry which is preliminary data.</text>
</comment>
<proteinExistence type="predicted"/>
<dbReference type="RefSeq" id="WP_268747110.1">
    <property type="nucleotide sequence ID" value="NZ_JBBBDM010000015.1"/>
</dbReference>
<name>A0ABU8H7E6_9SPHN</name>
<keyword evidence="2" id="KW-1185">Reference proteome</keyword>
<accession>A0ABU8H7E6</accession>
<sequence length="44" mass="4713">MALVLITSGVIGALGLASKSNTRAAREHVLNYGKDWRDQSRAGE</sequence>
<evidence type="ECO:0000313" key="1">
    <source>
        <dbReference type="EMBL" id="MEI5688880.1"/>
    </source>
</evidence>
<dbReference type="EMBL" id="JBBBDM010000015">
    <property type="protein sequence ID" value="MEI5688880.1"/>
    <property type="molecule type" value="Genomic_DNA"/>
</dbReference>
<organism evidence="1 2">
    <name type="scientific">Sphingomonas kyungheensis</name>
    <dbReference type="NCBI Taxonomy" id="1069987"/>
    <lineage>
        <taxon>Bacteria</taxon>
        <taxon>Pseudomonadati</taxon>
        <taxon>Pseudomonadota</taxon>
        <taxon>Alphaproteobacteria</taxon>
        <taxon>Sphingomonadales</taxon>
        <taxon>Sphingomonadaceae</taxon>
        <taxon>Sphingomonas</taxon>
    </lineage>
</organism>
<dbReference type="Proteomes" id="UP001367771">
    <property type="component" value="Unassembled WGS sequence"/>
</dbReference>
<gene>
    <name evidence="1" type="ORF">V8201_17440</name>
</gene>
<protein>
    <submittedName>
        <fullName evidence="1">Uncharacterized protein</fullName>
    </submittedName>
</protein>
<reference evidence="1 2" key="1">
    <citation type="journal article" date="2013" name="Int. J. Syst. Evol. Microbiol.">
        <title>Sphingomonas kyungheensis sp. nov., a bacterium with ginsenoside-converting activity isolated from soil of a ginseng field.</title>
        <authorList>
            <person name="Son H.M."/>
            <person name="Yang J.E."/>
            <person name="Park Y."/>
            <person name="Han C.K."/>
            <person name="Kim S.G."/>
            <person name="Kook M."/>
            <person name="Yi T.H."/>
        </authorList>
    </citation>
    <scope>NUCLEOTIDE SEQUENCE [LARGE SCALE GENOMIC DNA]</scope>
    <source>
        <strain evidence="1 2">LMG 26582</strain>
    </source>
</reference>